<name>A0AAV9N3F1_9EURO</name>
<dbReference type="InterPro" id="IPR032710">
    <property type="entry name" value="NTF2-like_dom_sf"/>
</dbReference>
<dbReference type="SUPFAM" id="SSF54427">
    <property type="entry name" value="NTF2-like"/>
    <property type="match status" value="1"/>
</dbReference>
<protein>
    <recommendedName>
        <fullName evidence="3">SnoaL-like domain-containing protein</fullName>
    </recommendedName>
</protein>
<gene>
    <name evidence="1" type="ORF">LTR84_005801</name>
</gene>
<sequence length="149" mass="17052">MTKVINSKADFQSYLKDFNSQNVPLYCQWYSEDVSMVIPTVSVEVSGRDPLKGFFGEARKTMNEYLYPDHVVLDDKGISIYATIYFVPKQDTEKANGFPAVKFGQAIRSEYIVFYIFNELRQIQKFWAVASGAPVVVDVPKDIRYPPIT</sequence>
<comment type="caution">
    <text evidence="1">The sequence shown here is derived from an EMBL/GenBank/DDBJ whole genome shotgun (WGS) entry which is preliminary data.</text>
</comment>
<evidence type="ECO:0000313" key="2">
    <source>
        <dbReference type="Proteomes" id="UP001358417"/>
    </source>
</evidence>
<proteinExistence type="predicted"/>
<keyword evidence="2" id="KW-1185">Reference proteome</keyword>
<dbReference type="RefSeq" id="XP_064704068.1">
    <property type="nucleotide sequence ID" value="XM_064849365.1"/>
</dbReference>
<organism evidence="1 2">
    <name type="scientific">Exophiala bonariae</name>
    <dbReference type="NCBI Taxonomy" id="1690606"/>
    <lineage>
        <taxon>Eukaryota</taxon>
        <taxon>Fungi</taxon>
        <taxon>Dikarya</taxon>
        <taxon>Ascomycota</taxon>
        <taxon>Pezizomycotina</taxon>
        <taxon>Eurotiomycetes</taxon>
        <taxon>Chaetothyriomycetidae</taxon>
        <taxon>Chaetothyriales</taxon>
        <taxon>Herpotrichiellaceae</taxon>
        <taxon>Exophiala</taxon>
    </lineage>
</organism>
<evidence type="ECO:0000313" key="1">
    <source>
        <dbReference type="EMBL" id="KAK5048709.1"/>
    </source>
</evidence>
<dbReference type="GeneID" id="89973975"/>
<reference evidence="1 2" key="1">
    <citation type="submission" date="2023-08" db="EMBL/GenBank/DDBJ databases">
        <title>Black Yeasts Isolated from many extreme environments.</title>
        <authorList>
            <person name="Coleine C."/>
            <person name="Stajich J.E."/>
            <person name="Selbmann L."/>
        </authorList>
    </citation>
    <scope>NUCLEOTIDE SEQUENCE [LARGE SCALE GENOMIC DNA]</scope>
    <source>
        <strain evidence="1 2">CCFEE 5792</strain>
    </source>
</reference>
<dbReference type="EMBL" id="JAVRRD010000021">
    <property type="protein sequence ID" value="KAK5048709.1"/>
    <property type="molecule type" value="Genomic_DNA"/>
</dbReference>
<dbReference type="Gene3D" id="3.10.450.50">
    <property type="match status" value="1"/>
</dbReference>
<dbReference type="AlphaFoldDB" id="A0AAV9N3F1"/>
<evidence type="ECO:0008006" key="3">
    <source>
        <dbReference type="Google" id="ProtNLM"/>
    </source>
</evidence>
<dbReference type="Proteomes" id="UP001358417">
    <property type="component" value="Unassembled WGS sequence"/>
</dbReference>
<accession>A0AAV9N3F1</accession>